<accession>B4R2W9</accession>
<sequence length="88" mass="9601">MCNSWLVLIIALSVVVCLWNSQQTETSKSCPAECICLSQTQTEHNQKRHRQDIGTSGRWDSRQRDAEGSSGGGGAGMTRVIASHILRG</sequence>
<dbReference type="Proteomes" id="UP000000304">
    <property type="component" value="Chromosome X"/>
</dbReference>
<organism evidence="3 4">
    <name type="scientific">Drosophila simulans</name>
    <name type="common">Fruit fly</name>
    <dbReference type="NCBI Taxonomy" id="7240"/>
    <lineage>
        <taxon>Eukaryota</taxon>
        <taxon>Metazoa</taxon>
        <taxon>Ecdysozoa</taxon>
        <taxon>Arthropoda</taxon>
        <taxon>Hexapoda</taxon>
        <taxon>Insecta</taxon>
        <taxon>Pterygota</taxon>
        <taxon>Neoptera</taxon>
        <taxon>Endopterygota</taxon>
        <taxon>Diptera</taxon>
        <taxon>Brachycera</taxon>
        <taxon>Muscomorpha</taxon>
        <taxon>Ephydroidea</taxon>
        <taxon>Drosophilidae</taxon>
        <taxon>Drosophila</taxon>
        <taxon>Sophophora</taxon>
    </lineage>
</organism>
<name>B4R2W9_DROSI</name>
<feature type="signal peptide" evidence="2">
    <location>
        <begin position="1"/>
        <end position="21"/>
    </location>
</feature>
<evidence type="ECO:0000313" key="4">
    <source>
        <dbReference type="Proteomes" id="UP000000304"/>
    </source>
</evidence>
<dbReference type="HOGENOM" id="CLU_2471486_0_0_1"/>
<dbReference type="STRING" id="7240.B4R2W9"/>
<reference evidence="3 4" key="1">
    <citation type="journal article" date="2007" name="Nature">
        <title>Evolution of genes and genomes on the Drosophila phylogeny.</title>
        <authorList>
            <consortium name="Drosophila 12 Genomes Consortium"/>
            <person name="Clark A.G."/>
            <person name="Eisen M.B."/>
            <person name="Smith D.R."/>
            <person name="Bergman C.M."/>
            <person name="Oliver B."/>
            <person name="Markow T.A."/>
            <person name="Kaufman T.C."/>
            <person name="Kellis M."/>
            <person name="Gelbart W."/>
            <person name="Iyer V.N."/>
            <person name="Pollard D.A."/>
            <person name="Sackton T.B."/>
            <person name="Larracuente A.M."/>
            <person name="Singh N.D."/>
            <person name="Abad J.P."/>
            <person name="Abt D.N."/>
            <person name="Adryan B."/>
            <person name="Aguade M."/>
            <person name="Akashi H."/>
            <person name="Anderson W.W."/>
            <person name="Aquadro C.F."/>
            <person name="Ardell D.H."/>
            <person name="Arguello R."/>
            <person name="Artieri C.G."/>
            <person name="Barbash D.A."/>
            <person name="Barker D."/>
            <person name="Barsanti P."/>
            <person name="Batterham P."/>
            <person name="Batzoglou S."/>
            <person name="Begun D."/>
            <person name="Bhutkar A."/>
            <person name="Blanco E."/>
            <person name="Bosak S.A."/>
            <person name="Bradley R.K."/>
            <person name="Brand A.D."/>
            <person name="Brent M.R."/>
            <person name="Brooks A.N."/>
            <person name="Brown R.H."/>
            <person name="Butlin R.K."/>
            <person name="Caggese C."/>
            <person name="Calvi B.R."/>
            <person name="Bernardo de Carvalho A."/>
            <person name="Caspi A."/>
            <person name="Castrezana S."/>
            <person name="Celniker S.E."/>
            <person name="Chang J.L."/>
            <person name="Chapple C."/>
            <person name="Chatterji S."/>
            <person name="Chinwalla A."/>
            <person name="Civetta A."/>
            <person name="Clifton S.W."/>
            <person name="Comeron J.M."/>
            <person name="Costello J.C."/>
            <person name="Coyne J.A."/>
            <person name="Daub J."/>
            <person name="David R.G."/>
            <person name="Delcher A.L."/>
            <person name="Delehaunty K."/>
            <person name="Do C.B."/>
            <person name="Ebling H."/>
            <person name="Edwards K."/>
            <person name="Eickbush T."/>
            <person name="Evans J.D."/>
            <person name="Filipski A."/>
            <person name="Findeiss S."/>
            <person name="Freyhult E."/>
            <person name="Fulton L."/>
            <person name="Fulton R."/>
            <person name="Garcia A.C."/>
            <person name="Gardiner A."/>
            <person name="Garfield D.A."/>
            <person name="Garvin B.E."/>
            <person name="Gibson G."/>
            <person name="Gilbert D."/>
            <person name="Gnerre S."/>
            <person name="Godfrey J."/>
            <person name="Good R."/>
            <person name="Gotea V."/>
            <person name="Gravely B."/>
            <person name="Greenberg A.J."/>
            <person name="Griffiths-Jones S."/>
            <person name="Gross S."/>
            <person name="Guigo R."/>
            <person name="Gustafson E.A."/>
            <person name="Haerty W."/>
            <person name="Hahn M.W."/>
            <person name="Halligan D.L."/>
            <person name="Halpern A.L."/>
            <person name="Halter G.M."/>
            <person name="Han M.V."/>
            <person name="Heger A."/>
            <person name="Hillier L."/>
            <person name="Hinrichs A.S."/>
            <person name="Holmes I."/>
            <person name="Hoskins R.A."/>
            <person name="Hubisz M.J."/>
            <person name="Hultmark D."/>
            <person name="Huntley M.A."/>
            <person name="Jaffe D.B."/>
            <person name="Jagadeeshan S."/>
            <person name="Jeck W.R."/>
            <person name="Johnson J."/>
            <person name="Jones C.D."/>
            <person name="Jordan W.C."/>
            <person name="Karpen G.H."/>
            <person name="Kataoka E."/>
            <person name="Keightley P.D."/>
            <person name="Kheradpour P."/>
            <person name="Kirkness E.F."/>
            <person name="Koerich L.B."/>
            <person name="Kristiansen K."/>
            <person name="Kudrna D."/>
            <person name="Kulathinal R.J."/>
            <person name="Kumar S."/>
            <person name="Kwok R."/>
            <person name="Lander E."/>
            <person name="Langley C.H."/>
            <person name="Lapoint R."/>
            <person name="Lazzaro B.P."/>
            <person name="Lee S.J."/>
            <person name="Levesque L."/>
            <person name="Li R."/>
            <person name="Lin C.F."/>
            <person name="Lin M.F."/>
            <person name="Lindblad-Toh K."/>
            <person name="Llopart A."/>
            <person name="Long M."/>
            <person name="Low L."/>
            <person name="Lozovsky E."/>
            <person name="Lu J."/>
            <person name="Luo M."/>
            <person name="Machado C.A."/>
            <person name="Makalowski W."/>
            <person name="Marzo M."/>
            <person name="Matsuda M."/>
            <person name="Matzkin L."/>
            <person name="McAllister B."/>
            <person name="McBride C.S."/>
            <person name="McKernan B."/>
            <person name="McKernan K."/>
            <person name="Mendez-Lago M."/>
            <person name="Minx P."/>
            <person name="Mollenhauer M.U."/>
            <person name="Montooth K."/>
            <person name="Mount S.M."/>
            <person name="Mu X."/>
            <person name="Myers E."/>
            <person name="Negre B."/>
            <person name="Newfeld S."/>
            <person name="Nielsen R."/>
            <person name="Noor M.A."/>
            <person name="O'Grady P."/>
            <person name="Pachter L."/>
            <person name="Papaceit M."/>
            <person name="Parisi M.J."/>
            <person name="Parisi M."/>
            <person name="Parts L."/>
            <person name="Pedersen J.S."/>
            <person name="Pesole G."/>
            <person name="Phillippy A.M."/>
            <person name="Ponting C.P."/>
            <person name="Pop M."/>
            <person name="Porcelli D."/>
            <person name="Powell J.R."/>
            <person name="Prohaska S."/>
            <person name="Pruitt K."/>
            <person name="Puig M."/>
            <person name="Quesneville H."/>
            <person name="Ram K.R."/>
            <person name="Rand D."/>
            <person name="Rasmussen M.D."/>
            <person name="Reed L.K."/>
            <person name="Reenan R."/>
            <person name="Reily A."/>
            <person name="Remington K.A."/>
            <person name="Rieger T.T."/>
            <person name="Ritchie M.G."/>
            <person name="Robin C."/>
            <person name="Rogers Y.H."/>
            <person name="Rohde C."/>
            <person name="Rozas J."/>
            <person name="Rubenfield M.J."/>
            <person name="Ruiz A."/>
            <person name="Russo S."/>
            <person name="Salzberg S.L."/>
            <person name="Sanchez-Gracia A."/>
            <person name="Saranga D.J."/>
            <person name="Sato H."/>
            <person name="Schaeffer S.W."/>
            <person name="Schatz M.C."/>
            <person name="Schlenke T."/>
            <person name="Schwartz R."/>
            <person name="Segarra C."/>
            <person name="Singh R.S."/>
            <person name="Sirot L."/>
            <person name="Sirota M."/>
            <person name="Sisneros N.B."/>
            <person name="Smith C.D."/>
            <person name="Smith T.F."/>
            <person name="Spieth J."/>
            <person name="Stage D.E."/>
            <person name="Stark A."/>
            <person name="Stephan W."/>
            <person name="Strausberg R.L."/>
            <person name="Strempel S."/>
            <person name="Sturgill D."/>
            <person name="Sutton G."/>
            <person name="Sutton G.G."/>
            <person name="Tao W."/>
            <person name="Teichmann S."/>
            <person name="Tobari Y.N."/>
            <person name="Tomimura Y."/>
            <person name="Tsolas J.M."/>
            <person name="Valente V.L."/>
            <person name="Venter E."/>
            <person name="Venter J.C."/>
            <person name="Vicario S."/>
            <person name="Vieira F.G."/>
            <person name="Vilella A.J."/>
            <person name="Villasante A."/>
            <person name="Walenz B."/>
            <person name="Wang J."/>
            <person name="Wasserman M."/>
            <person name="Watts T."/>
            <person name="Wilson D."/>
            <person name="Wilson R.K."/>
            <person name="Wing R.A."/>
            <person name="Wolfner M.F."/>
            <person name="Wong A."/>
            <person name="Wong G.K."/>
            <person name="Wu C.I."/>
            <person name="Wu G."/>
            <person name="Yamamoto D."/>
            <person name="Yang H.P."/>
            <person name="Yang S.P."/>
            <person name="Yorke J.A."/>
            <person name="Yoshida K."/>
            <person name="Zdobnov E."/>
            <person name="Zhang P."/>
            <person name="Zhang Y."/>
            <person name="Zimin A.V."/>
            <person name="Baldwin J."/>
            <person name="Abdouelleil A."/>
            <person name="Abdulkadir J."/>
            <person name="Abebe A."/>
            <person name="Abera B."/>
            <person name="Abreu J."/>
            <person name="Acer S.C."/>
            <person name="Aftuck L."/>
            <person name="Alexander A."/>
            <person name="An P."/>
            <person name="Anderson E."/>
            <person name="Anderson S."/>
            <person name="Arachi H."/>
            <person name="Azer M."/>
            <person name="Bachantsang P."/>
            <person name="Barry A."/>
            <person name="Bayul T."/>
            <person name="Berlin A."/>
            <person name="Bessette D."/>
            <person name="Bloom T."/>
            <person name="Blye J."/>
            <person name="Boguslavskiy L."/>
            <person name="Bonnet C."/>
            <person name="Boukhgalter B."/>
            <person name="Bourzgui I."/>
            <person name="Brown A."/>
            <person name="Cahill P."/>
            <person name="Channer S."/>
            <person name="Cheshatsang Y."/>
            <person name="Chuda L."/>
            <person name="Citroen M."/>
            <person name="Collymore A."/>
            <person name="Cooke P."/>
            <person name="Costello M."/>
            <person name="D'Aco K."/>
            <person name="Daza R."/>
            <person name="De Haan G."/>
            <person name="DeGray S."/>
            <person name="DeMaso C."/>
            <person name="Dhargay N."/>
            <person name="Dooley K."/>
            <person name="Dooley E."/>
            <person name="Doricent M."/>
            <person name="Dorje P."/>
            <person name="Dorjee K."/>
            <person name="Dupes A."/>
            <person name="Elong R."/>
            <person name="Falk J."/>
            <person name="Farina A."/>
            <person name="Faro S."/>
            <person name="Ferguson D."/>
            <person name="Fisher S."/>
            <person name="Foley C.D."/>
            <person name="Franke A."/>
            <person name="Friedrich D."/>
            <person name="Gadbois L."/>
            <person name="Gearin G."/>
            <person name="Gearin C.R."/>
            <person name="Giannoukos G."/>
            <person name="Goode T."/>
            <person name="Graham J."/>
            <person name="Grandbois E."/>
            <person name="Grewal S."/>
            <person name="Gyaltsen K."/>
            <person name="Hafez N."/>
            <person name="Hagos B."/>
            <person name="Hall J."/>
            <person name="Henson C."/>
            <person name="Hollinger A."/>
            <person name="Honan T."/>
            <person name="Huard M.D."/>
            <person name="Hughes L."/>
            <person name="Hurhula B."/>
            <person name="Husby M.E."/>
            <person name="Kamat A."/>
            <person name="Kanga B."/>
            <person name="Kashin S."/>
            <person name="Khazanovich D."/>
            <person name="Kisner P."/>
            <person name="Lance K."/>
            <person name="Lara M."/>
            <person name="Lee W."/>
            <person name="Lennon N."/>
            <person name="Letendre F."/>
            <person name="LeVine R."/>
            <person name="Lipovsky A."/>
            <person name="Liu X."/>
            <person name="Liu J."/>
            <person name="Liu S."/>
            <person name="Lokyitsang T."/>
            <person name="Lokyitsang Y."/>
            <person name="Lubonja R."/>
            <person name="Lui A."/>
            <person name="MacDonald P."/>
            <person name="Magnisalis V."/>
            <person name="Maru K."/>
            <person name="Matthews C."/>
            <person name="McCusker W."/>
            <person name="McDonough S."/>
            <person name="Mehta T."/>
            <person name="Meldrim J."/>
            <person name="Meneus L."/>
            <person name="Mihai O."/>
            <person name="Mihalev A."/>
            <person name="Mihova T."/>
            <person name="Mittelman R."/>
            <person name="Mlenga V."/>
            <person name="Montmayeur A."/>
            <person name="Mulrain L."/>
            <person name="Navidi A."/>
            <person name="Naylor J."/>
            <person name="Negash T."/>
            <person name="Nguyen T."/>
            <person name="Nguyen N."/>
            <person name="Nicol R."/>
            <person name="Norbu C."/>
            <person name="Norbu N."/>
            <person name="Novod N."/>
            <person name="O'Neill B."/>
            <person name="Osman S."/>
            <person name="Markiewicz E."/>
            <person name="Oyono O.L."/>
            <person name="Patti C."/>
            <person name="Phunkhang P."/>
            <person name="Pierre F."/>
            <person name="Priest M."/>
            <person name="Raghuraman S."/>
            <person name="Rege F."/>
            <person name="Reyes R."/>
            <person name="Rise C."/>
            <person name="Rogov P."/>
            <person name="Ross K."/>
            <person name="Ryan E."/>
            <person name="Settipalli S."/>
            <person name="Shea T."/>
            <person name="Sherpa N."/>
            <person name="Shi L."/>
            <person name="Shih D."/>
            <person name="Sparrow T."/>
            <person name="Spaulding J."/>
            <person name="Stalker J."/>
            <person name="Stange-Thomann N."/>
            <person name="Stavropoulos S."/>
            <person name="Stone C."/>
            <person name="Strader C."/>
            <person name="Tesfaye S."/>
            <person name="Thomson T."/>
            <person name="Thoulutsang Y."/>
            <person name="Thoulutsang D."/>
            <person name="Topham K."/>
            <person name="Topping I."/>
            <person name="Tsamla T."/>
            <person name="Vassiliev H."/>
            <person name="Vo A."/>
            <person name="Wangchuk T."/>
            <person name="Wangdi T."/>
            <person name="Weiand M."/>
            <person name="Wilkinson J."/>
            <person name="Wilson A."/>
            <person name="Yadav S."/>
            <person name="Young G."/>
            <person name="Yu Q."/>
            <person name="Zembek L."/>
            <person name="Zhong D."/>
            <person name="Zimmer A."/>
            <person name="Zwirko Z."/>
            <person name="Jaffe D.B."/>
            <person name="Alvarez P."/>
            <person name="Brockman W."/>
            <person name="Butler J."/>
            <person name="Chin C."/>
            <person name="Gnerre S."/>
            <person name="Grabherr M."/>
            <person name="Kleber M."/>
            <person name="Mauceli E."/>
            <person name="MacCallum I."/>
        </authorList>
    </citation>
    <scope>NUCLEOTIDE SEQUENCE [LARGE SCALE GENOMIC DNA]</scope>
    <source>
        <strain evidence="4">white501</strain>
    </source>
</reference>
<proteinExistence type="predicted"/>
<keyword evidence="2" id="KW-0732">Signal</keyword>
<evidence type="ECO:0000256" key="1">
    <source>
        <dbReference type="SAM" id="MobiDB-lite"/>
    </source>
</evidence>
<dbReference type="OrthoDB" id="6363818at2759"/>
<evidence type="ECO:0000313" key="3">
    <source>
        <dbReference type="EMBL" id="EDX18446.1"/>
    </source>
</evidence>
<feature type="chain" id="PRO_5002821601" evidence="2">
    <location>
        <begin position="22"/>
        <end position="88"/>
    </location>
</feature>
<dbReference type="EMBL" id="CM000366">
    <property type="protein sequence ID" value="EDX18446.1"/>
    <property type="molecule type" value="Genomic_DNA"/>
</dbReference>
<feature type="region of interest" description="Disordered" evidence="1">
    <location>
        <begin position="41"/>
        <end position="88"/>
    </location>
</feature>
<dbReference type="AlphaFoldDB" id="B4R2W9"/>
<evidence type="ECO:0000256" key="2">
    <source>
        <dbReference type="SAM" id="SignalP"/>
    </source>
</evidence>
<gene>
    <name evidence="3" type="primary">Dsim\GD15547</name>
    <name evidence="3" type="ORF">Dsim_GD15547</name>
</gene>
<keyword evidence="4" id="KW-1185">Reference proteome</keyword>
<protein>
    <submittedName>
        <fullName evidence="3">GD15547</fullName>
    </submittedName>
</protein>